<keyword evidence="5" id="KW-1185">Reference proteome</keyword>
<evidence type="ECO:0000256" key="1">
    <source>
        <dbReference type="ARBA" id="ARBA00006247"/>
    </source>
</evidence>
<dbReference type="AlphaFoldDB" id="A0A642V0A0"/>
<dbReference type="SUPFAM" id="SSF55031">
    <property type="entry name" value="Bacterial exopeptidase dimerisation domain"/>
    <property type="match status" value="1"/>
</dbReference>
<dbReference type="InterPro" id="IPR011650">
    <property type="entry name" value="Peptidase_M20_dimer"/>
</dbReference>
<dbReference type="InterPro" id="IPR002933">
    <property type="entry name" value="Peptidase_M20"/>
</dbReference>
<dbReference type="Pfam" id="PF07687">
    <property type="entry name" value="M20_dimer"/>
    <property type="match status" value="1"/>
</dbReference>
<accession>A0A642V0A0</accession>
<sequence>MRSRRTVLYNTEAKGKTLEFPNVVGLKEFHESLPNYGVTPLKPLPEVARELGVRGVYVKDESSRFGLPAFKVLGASWGCYRAVTKELGLSPEAGLEETRKAVGESQLPMKLIAATEGNHGRAVAFVGRLLGIETEIFVPGQMDAATREFISGEGAIVTVVDGNYDESVNAASIASNKSKGSILVQDTAFDGYEEIPSWIVEGYTTMMREIEDQLNDKCTVMVTPVGVGSLAHAVTRYCKSKDISVIAVEPDTAPCLYSSLRSQQLETVPTSATIMDGMNCGTVSSTAWPDLKTCVDGCVTVSDYEVHCSVEYLASHSIKAGPCGAAPLAALRALVGFGDGPLLDENSVVVLLSTEGPREYKVPFDVSTEDVVELTQTLTKIDSSNSSLSLTDGAGETEIVDYISAWFAHRDIEYHRVEQVSGRPSVVGIFRGLNSGQGASLMFNGHVDTVSLSSYEANPLSGEIDHKDGEPAVFGRGCLDMKGGLAAALAALAYAKGLGHPFDGDVIIAAVSDEEDTSQGTRDIIEAGWKADFAVVPEPTNGKLVTAHKGFIWIEVDILGIAAHGSDPSAGKDAILHAGWFLQAFEEYQKTLPVDDTLGPTTAHCGVIKGGEEPSSYPAKCTITLEFRTVPEQTEHSLLSDISNLLQQVASKKPNFQYSEPRVTIVRPPQKLPPDHPLVQKAVESASFIQGHPVEMGTAPFWCDAAFLTQSGTPSIVLGPKGEGLHAKEEWVSTKSLIQTTQIFSLFMDSFCKEAN</sequence>
<evidence type="ECO:0000313" key="5">
    <source>
        <dbReference type="Proteomes" id="UP000761534"/>
    </source>
</evidence>
<dbReference type="SUPFAM" id="SSF53686">
    <property type="entry name" value="Tryptophan synthase beta subunit-like PLP-dependent enzymes"/>
    <property type="match status" value="1"/>
</dbReference>
<evidence type="ECO:0008006" key="6">
    <source>
        <dbReference type="Google" id="ProtNLM"/>
    </source>
</evidence>
<dbReference type="Gene3D" id="3.30.70.360">
    <property type="match status" value="1"/>
</dbReference>
<organism evidence="4 5">
    <name type="scientific">Trichomonascus ciferrii</name>
    <dbReference type="NCBI Taxonomy" id="44093"/>
    <lineage>
        <taxon>Eukaryota</taxon>
        <taxon>Fungi</taxon>
        <taxon>Dikarya</taxon>
        <taxon>Ascomycota</taxon>
        <taxon>Saccharomycotina</taxon>
        <taxon>Dipodascomycetes</taxon>
        <taxon>Dipodascales</taxon>
        <taxon>Trichomonascaceae</taxon>
        <taxon>Trichomonascus</taxon>
        <taxon>Trichomonascus ciferrii complex</taxon>
    </lineage>
</organism>
<comment type="similarity">
    <text evidence="1">Belongs to the peptidase M20A family.</text>
</comment>
<dbReference type="Proteomes" id="UP000761534">
    <property type="component" value="Unassembled WGS sequence"/>
</dbReference>
<dbReference type="VEuPathDB" id="FungiDB:TRICI_004434"/>
<dbReference type="GO" id="GO:0016787">
    <property type="term" value="F:hydrolase activity"/>
    <property type="evidence" value="ECO:0007669"/>
    <property type="project" value="InterPro"/>
</dbReference>
<dbReference type="InterPro" id="IPR001926">
    <property type="entry name" value="TrpB-like_PALP"/>
</dbReference>
<protein>
    <recommendedName>
        <fullName evidence="6">Succinyl-diaminopimelate desuccinylase</fullName>
    </recommendedName>
</protein>
<evidence type="ECO:0000259" key="2">
    <source>
        <dbReference type="Pfam" id="PF00291"/>
    </source>
</evidence>
<dbReference type="OrthoDB" id="10059875at2759"/>
<dbReference type="EMBL" id="SWFS01000336">
    <property type="protein sequence ID" value="KAA8909599.1"/>
    <property type="molecule type" value="Genomic_DNA"/>
</dbReference>
<dbReference type="Pfam" id="PF00291">
    <property type="entry name" value="PALP"/>
    <property type="match status" value="1"/>
</dbReference>
<reference evidence="4" key="1">
    <citation type="journal article" date="2019" name="G3 (Bethesda)">
        <title>Genome Assemblies of Two Rare Opportunistic Yeast Pathogens: Diutina rugosa (syn. Candida rugosa) and Trichomonascus ciferrii (syn. Candida ciferrii).</title>
        <authorList>
            <person name="Mixao V."/>
            <person name="Saus E."/>
            <person name="Hansen A.P."/>
            <person name="Lass-Florl C."/>
            <person name="Gabaldon T."/>
        </authorList>
    </citation>
    <scope>NUCLEOTIDE SEQUENCE</scope>
    <source>
        <strain evidence="4">CBS 4856</strain>
    </source>
</reference>
<dbReference type="InterPro" id="IPR036052">
    <property type="entry name" value="TrpB-like_PALP_sf"/>
</dbReference>
<dbReference type="SUPFAM" id="SSF53187">
    <property type="entry name" value="Zn-dependent exopeptidases"/>
    <property type="match status" value="1"/>
</dbReference>
<feature type="domain" description="Peptidase M20 dimerisation" evidence="3">
    <location>
        <begin position="546"/>
        <end position="652"/>
    </location>
</feature>
<dbReference type="Pfam" id="PF01546">
    <property type="entry name" value="Peptidase_M20"/>
    <property type="match status" value="1"/>
</dbReference>
<dbReference type="Gene3D" id="3.40.50.1100">
    <property type="match status" value="2"/>
</dbReference>
<dbReference type="Gene3D" id="3.40.630.10">
    <property type="entry name" value="Zn peptidases"/>
    <property type="match status" value="1"/>
</dbReference>
<dbReference type="PANTHER" id="PTHR42937">
    <property type="match status" value="1"/>
</dbReference>
<name>A0A642V0A0_9ASCO</name>
<proteinExistence type="inferred from homology"/>
<dbReference type="InterPro" id="IPR036264">
    <property type="entry name" value="Bact_exopeptidase_dim_dom"/>
</dbReference>
<gene>
    <name evidence="4" type="ORF">TRICI_004434</name>
</gene>
<dbReference type="PANTHER" id="PTHR42937:SF1">
    <property type="entry name" value="DIAMINOPROPIONATE AMMONIA-LYASE"/>
    <property type="match status" value="1"/>
</dbReference>
<evidence type="ECO:0000259" key="3">
    <source>
        <dbReference type="Pfam" id="PF07687"/>
    </source>
</evidence>
<evidence type="ECO:0000313" key="4">
    <source>
        <dbReference type="EMBL" id="KAA8909599.1"/>
    </source>
</evidence>
<dbReference type="NCBIfam" id="NF006058">
    <property type="entry name" value="PRK08206.1"/>
    <property type="match status" value="1"/>
</dbReference>
<feature type="domain" description="Tryptophan synthase beta chain-like PALP" evidence="2">
    <location>
        <begin position="35"/>
        <end position="352"/>
    </location>
</feature>
<comment type="caution">
    <text evidence="4">The sequence shown here is derived from an EMBL/GenBank/DDBJ whole genome shotgun (WGS) entry which is preliminary data.</text>
</comment>